<accession>V8CI84</accession>
<evidence type="ECO:0000313" key="2">
    <source>
        <dbReference type="EMBL" id="ETD27113.1"/>
    </source>
</evidence>
<name>V8CI84_9HELI</name>
<gene>
    <name evidence="2" type="ORF">HMPREF2087_00021</name>
</gene>
<organism evidence="2 3">
    <name type="scientific">Helicobacter canis NCTC 12740</name>
    <dbReference type="NCBI Taxonomy" id="1357399"/>
    <lineage>
        <taxon>Bacteria</taxon>
        <taxon>Pseudomonadati</taxon>
        <taxon>Campylobacterota</taxon>
        <taxon>Epsilonproteobacteria</taxon>
        <taxon>Campylobacterales</taxon>
        <taxon>Helicobacteraceae</taxon>
        <taxon>Helicobacter</taxon>
    </lineage>
</organism>
<evidence type="ECO:0000313" key="3">
    <source>
        <dbReference type="Proteomes" id="UP000018688"/>
    </source>
</evidence>
<evidence type="ECO:0000256" key="1">
    <source>
        <dbReference type="SAM" id="Phobius"/>
    </source>
</evidence>
<keyword evidence="3" id="KW-1185">Reference proteome</keyword>
<protein>
    <submittedName>
        <fullName evidence="2">Uncharacterized protein</fullName>
    </submittedName>
</protein>
<dbReference type="EMBL" id="AZJJ01000001">
    <property type="protein sequence ID" value="ETD27113.1"/>
    <property type="molecule type" value="Genomic_DNA"/>
</dbReference>
<keyword evidence="1" id="KW-1133">Transmembrane helix</keyword>
<dbReference type="AlphaFoldDB" id="V8CI84"/>
<sequence>MLTSNIQGLVIESLVFITIIIGLLIYRATLKK</sequence>
<keyword evidence="1" id="KW-0472">Membrane</keyword>
<dbReference type="HOGENOM" id="CLU_3389765_0_0_7"/>
<comment type="caution">
    <text evidence="2">The sequence shown here is derived from an EMBL/GenBank/DDBJ whole genome shotgun (WGS) entry which is preliminary data.</text>
</comment>
<dbReference type="Proteomes" id="UP000018688">
    <property type="component" value="Unassembled WGS sequence"/>
</dbReference>
<feature type="transmembrane region" description="Helical" evidence="1">
    <location>
        <begin position="6"/>
        <end position="26"/>
    </location>
</feature>
<proteinExistence type="predicted"/>
<reference evidence="2 3" key="1">
    <citation type="submission" date="2013-10" db="EMBL/GenBank/DDBJ databases">
        <title>The Genome Sequence of Helicobacter canis NCTC 12740.</title>
        <authorList>
            <consortium name="The Broad Institute Genomics Platform"/>
            <person name="Earl A."/>
            <person name="Fox J.G."/>
            <person name="Shen Z."/>
            <person name="Young S.K."/>
            <person name="Zeng Q."/>
            <person name="Gargeya S."/>
            <person name="Fitzgerald M."/>
            <person name="Abouelleil A."/>
            <person name="Alvarado L."/>
            <person name="Chapman S.B."/>
            <person name="Gainer-Dewar J."/>
            <person name="Goldberg J."/>
            <person name="Griggs A."/>
            <person name="Gujja S."/>
            <person name="Hansen M."/>
            <person name="Howarth C."/>
            <person name="Imamovic A."/>
            <person name="Ireland A."/>
            <person name="Larimer J."/>
            <person name="McCowan C."/>
            <person name="Murphy C."/>
            <person name="Pearson M."/>
            <person name="Poon T.W."/>
            <person name="Priest M."/>
            <person name="Roberts A."/>
            <person name="Saif S."/>
            <person name="Shea T."/>
            <person name="Sykes S."/>
            <person name="Wortman J."/>
            <person name="Nusbaum C."/>
            <person name="Birren B."/>
        </authorList>
    </citation>
    <scope>NUCLEOTIDE SEQUENCE [LARGE SCALE GENOMIC DNA]</scope>
    <source>
        <strain evidence="2 3">NCTC 12740</strain>
    </source>
</reference>
<keyword evidence="1" id="KW-0812">Transmembrane</keyword>